<evidence type="ECO:0000256" key="3">
    <source>
        <dbReference type="ARBA" id="ARBA00012944"/>
    </source>
</evidence>
<dbReference type="GO" id="GO:0031966">
    <property type="term" value="C:mitochondrial membrane"/>
    <property type="evidence" value="ECO:0007669"/>
    <property type="project" value="UniProtKB-SubCell"/>
</dbReference>
<evidence type="ECO:0000256" key="14">
    <source>
        <dbReference type="ARBA" id="ARBA00031019"/>
    </source>
</evidence>
<evidence type="ECO:0000256" key="8">
    <source>
        <dbReference type="ARBA" id="ARBA00022967"/>
    </source>
</evidence>
<protein>
    <recommendedName>
        <fullName evidence="4">NADH-ubiquinone oxidoreductase chain 6</fullName>
        <ecNumber evidence="3">7.1.1.2</ecNumber>
    </recommendedName>
    <alternativeName>
        <fullName evidence="14">NADH dehydrogenase subunit 6</fullName>
    </alternativeName>
</protein>
<evidence type="ECO:0000256" key="10">
    <source>
        <dbReference type="ARBA" id="ARBA00022989"/>
    </source>
</evidence>
<accession>A0A894K0B9</accession>
<evidence type="ECO:0000256" key="9">
    <source>
        <dbReference type="ARBA" id="ARBA00022982"/>
    </source>
</evidence>
<dbReference type="InterPro" id="IPR050269">
    <property type="entry name" value="ComplexI_Subunit6"/>
</dbReference>
<keyword evidence="6" id="KW-0679">Respiratory chain</keyword>
<evidence type="ECO:0000256" key="1">
    <source>
        <dbReference type="ARBA" id="ARBA00004225"/>
    </source>
</evidence>
<dbReference type="EMBL" id="MW465238">
    <property type="protein sequence ID" value="QRW36251.1"/>
    <property type="molecule type" value="Genomic_DNA"/>
</dbReference>
<evidence type="ECO:0000256" key="16">
    <source>
        <dbReference type="SAM" id="Phobius"/>
    </source>
</evidence>
<feature type="transmembrane region" description="Helical" evidence="16">
    <location>
        <begin position="83"/>
        <end position="101"/>
    </location>
</feature>
<dbReference type="AlphaFoldDB" id="A0A894K0B9"/>
<evidence type="ECO:0000313" key="17">
    <source>
        <dbReference type="EMBL" id="QRW36251.1"/>
    </source>
</evidence>
<evidence type="ECO:0000256" key="15">
    <source>
        <dbReference type="ARBA" id="ARBA00049551"/>
    </source>
</evidence>
<comment type="catalytic activity">
    <reaction evidence="15">
        <text>a ubiquinone + NADH + 5 H(+)(in) = a ubiquinol + NAD(+) + 4 H(+)(out)</text>
        <dbReference type="Rhea" id="RHEA:29091"/>
        <dbReference type="Rhea" id="RHEA-COMP:9565"/>
        <dbReference type="Rhea" id="RHEA-COMP:9566"/>
        <dbReference type="ChEBI" id="CHEBI:15378"/>
        <dbReference type="ChEBI" id="CHEBI:16389"/>
        <dbReference type="ChEBI" id="CHEBI:17976"/>
        <dbReference type="ChEBI" id="CHEBI:57540"/>
        <dbReference type="ChEBI" id="CHEBI:57945"/>
        <dbReference type="EC" id="7.1.1.2"/>
    </reaction>
</comment>
<organism evidence="17">
    <name type="scientific">Deronectes costipennis</name>
    <dbReference type="NCBI Taxonomy" id="158748"/>
    <lineage>
        <taxon>Eukaryota</taxon>
        <taxon>Metazoa</taxon>
        <taxon>Ecdysozoa</taxon>
        <taxon>Arthropoda</taxon>
        <taxon>Hexapoda</taxon>
        <taxon>Insecta</taxon>
        <taxon>Pterygota</taxon>
        <taxon>Neoptera</taxon>
        <taxon>Endopterygota</taxon>
        <taxon>Coleoptera</taxon>
        <taxon>Adephaga</taxon>
        <taxon>Dytiscoidea</taxon>
        <taxon>Dytiscidae</taxon>
        <taxon>Hydroporinae</taxon>
        <taxon>Hydroporini</taxon>
        <taxon>Deronectes</taxon>
    </lineage>
</organism>
<keyword evidence="12 17" id="KW-0496">Mitochondrion</keyword>
<evidence type="ECO:0000256" key="5">
    <source>
        <dbReference type="ARBA" id="ARBA00022448"/>
    </source>
</evidence>
<comment type="subcellular location">
    <subcellularLocation>
        <location evidence="1">Mitochondrion membrane</location>
        <topology evidence="1">Multi-pass membrane protein</topology>
    </subcellularLocation>
</comment>
<feature type="transmembrane region" description="Helical" evidence="16">
    <location>
        <begin position="142"/>
        <end position="163"/>
    </location>
</feature>
<evidence type="ECO:0000256" key="6">
    <source>
        <dbReference type="ARBA" id="ARBA00022660"/>
    </source>
</evidence>
<keyword evidence="13 16" id="KW-0472">Membrane</keyword>
<evidence type="ECO:0000256" key="13">
    <source>
        <dbReference type="ARBA" id="ARBA00023136"/>
    </source>
</evidence>
<keyword evidence="7 16" id="KW-0812">Transmembrane</keyword>
<keyword evidence="9" id="KW-0249">Electron transport</keyword>
<keyword evidence="10 16" id="KW-1133">Transmembrane helix</keyword>
<comment type="similarity">
    <text evidence="2">Belongs to the complex I subunit 6 family.</text>
</comment>
<reference evidence="17" key="1">
    <citation type="journal article" date="2021" name="Mol. Phylogenet. Evol.">
        <title>Habitat preference and diversification rates in a speciose lineage of diving beetles.</title>
        <authorList>
            <person name="Villastrigo A."/>
            <person name="Abellan P."/>
            <person name="Ribera I."/>
        </authorList>
    </citation>
    <scope>NUCLEOTIDE SEQUENCE</scope>
</reference>
<keyword evidence="8" id="KW-1278">Translocase</keyword>
<dbReference type="PANTHER" id="PTHR11435">
    <property type="entry name" value="NADH UBIQUINONE OXIDOREDUCTASE SUBUNIT ND6"/>
    <property type="match status" value="1"/>
</dbReference>
<name>A0A894K0B9_9DYTI</name>
<dbReference type="PANTHER" id="PTHR11435:SF1">
    <property type="entry name" value="NADH-UBIQUINONE OXIDOREDUCTASE CHAIN 6"/>
    <property type="match status" value="1"/>
</dbReference>
<evidence type="ECO:0000256" key="12">
    <source>
        <dbReference type="ARBA" id="ARBA00023128"/>
    </source>
</evidence>
<gene>
    <name evidence="17" type="primary">nad6</name>
</gene>
<dbReference type="EC" id="7.1.1.2" evidence="3"/>
<geneLocation type="mitochondrion" evidence="17"/>
<feature type="transmembrane region" description="Helical" evidence="16">
    <location>
        <begin position="48"/>
        <end position="71"/>
    </location>
</feature>
<evidence type="ECO:0000256" key="4">
    <source>
        <dbReference type="ARBA" id="ARBA00021095"/>
    </source>
</evidence>
<sequence>MFLTIMILNLYLSIIFLFLNHPMSMGLILMTQTICITLMTGFLSYSMWFSYILFLIMIGGMLILFMYMTSLASNEKFKFSSKIFIMIMIMIFMILFMIMLMDFSMINSMFKTSNSIEMINKLITLKNENSYSMYLMYNKPNFMITITMINYLFLTLIAVVKITKFNYGPLRQKF</sequence>
<keyword evidence="5" id="KW-0813">Transport</keyword>
<feature type="transmembrane region" description="Helical" evidence="16">
    <location>
        <begin position="7"/>
        <end position="28"/>
    </location>
</feature>
<proteinExistence type="inferred from homology"/>
<evidence type="ECO:0000256" key="7">
    <source>
        <dbReference type="ARBA" id="ARBA00022692"/>
    </source>
</evidence>
<evidence type="ECO:0000256" key="2">
    <source>
        <dbReference type="ARBA" id="ARBA00005698"/>
    </source>
</evidence>
<dbReference type="GO" id="GO:0008137">
    <property type="term" value="F:NADH dehydrogenase (ubiquinone) activity"/>
    <property type="evidence" value="ECO:0007669"/>
    <property type="project" value="UniProtKB-EC"/>
</dbReference>
<evidence type="ECO:0000256" key="11">
    <source>
        <dbReference type="ARBA" id="ARBA00023027"/>
    </source>
</evidence>
<keyword evidence="11" id="KW-0520">NAD</keyword>